<dbReference type="RefSeq" id="WP_101541279.1">
    <property type="nucleotide sequence ID" value="NZ_PKGU01000002.1"/>
</dbReference>
<keyword evidence="1" id="KW-1133">Transmembrane helix</keyword>
<evidence type="ECO:0000313" key="3">
    <source>
        <dbReference type="Proteomes" id="UP000242263"/>
    </source>
</evidence>
<reference evidence="2 3" key="1">
    <citation type="submission" date="2017-12" db="EMBL/GenBank/DDBJ databases">
        <title>Phylogenetic diversity of female urinary microbiome.</title>
        <authorList>
            <person name="Thomas-White K."/>
            <person name="Wolfe A.J."/>
        </authorList>
    </citation>
    <scope>NUCLEOTIDE SEQUENCE [LARGE SCALE GENOMIC DNA]</scope>
    <source>
        <strain evidence="2 3">UMB0064</strain>
    </source>
</reference>
<feature type="transmembrane region" description="Helical" evidence="1">
    <location>
        <begin position="83"/>
        <end position="100"/>
    </location>
</feature>
<evidence type="ECO:0000256" key="1">
    <source>
        <dbReference type="SAM" id="Phobius"/>
    </source>
</evidence>
<organism evidence="2 3">
    <name type="scientific">Alloscardovia omnicolens</name>
    <dbReference type="NCBI Taxonomy" id="419015"/>
    <lineage>
        <taxon>Bacteria</taxon>
        <taxon>Bacillati</taxon>
        <taxon>Actinomycetota</taxon>
        <taxon>Actinomycetes</taxon>
        <taxon>Bifidobacteriales</taxon>
        <taxon>Bifidobacteriaceae</taxon>
        <taxon>Alloscardovia</taxon>
    </lineage>
</organism>
<gene>
    <name evidence="2" type="ORF">CYJ32_02705</name>
</gene>
<comment type="caution">
    <text evidence="2">The sequence shown here is derived from an EMBL/GenBank/DDBJ whole genome shotgun (WGS) entry which is preliminary data.</text>
</comment>
<sequence length="249" mass="28316">MGVIQNIWAFLWPAPLLTSSFPSTFTVYLFGCTLIFSRSLRWRPWAGYEWRWVFLGIFLFLTMVLNGPVLYHSEGIHFKGISYFPLLVELIVLIIAINALTESSLLVVIVSVALGYSCEHAIADIVQAVGAPIYQGNIEFLNSDPQSKALIFCIYVICVVVIWWKVGRTAEISDEVLRDRHGWILACIAVFAFVIFANHLFFMLGIPAVAIQGLNNWYYYLNLLVRVYDMVCSIMVMSMLLLVSSRNHM</sequence>
<proteinExistence type="predicted"/>
<name>A0A2I1M5B8_9BIFI</name>
<dbReference type="Proteomes" id="UP000242263">
    <property type="component" value="Unassembled WGS sequence"/>
</dbReference>
<feature type="transmembrane region" description="Helical" evidence="1">
    <location>
        <begin position="20"/>
        <end position="40"/>
    </location>
</feature>
<keyword evidence="1" id="KW-0472">Membrane</keyword>
<feature type="transmembrane region" description="Helical" evidence="1">
    <location>
        <begin position="149"/>
        <end position="167"/>
    </location>
</feature>
<feature type="transmembrane region" description="Helical" evidence="1">
    <location>
        <begin position="52"/>
        <end position="71"/>
    </location>
</feature>
<feature type="transmembrane region" description="Helical" evidence="1">
    <location>
        <begin position="183"/>
        <end position="211"/>
    </location>
</feature>
<keyword evidence="1" id="KW-0812">Transmembrane</keyword>
<protein>
    <submittedName>
        <fullName evidence="2">Uncharacterized protein</fullName>
    </submittedName>
</protein>
<dbReference type="AlphaFoldDB" id="A0A2I1M5B8"/>
<dbReference type="EMBL" id="PKGU01000002">
    <property type="protein sequence ID" value="PKZ15309.1"/>
    <property type="molecule type" value="Genomic_DNA"/>
</dbReference>
<accession>A0A2I1M5B8</accession>
<feature type="transmembrane region" description="Helical" evidence="1">
    <location>
        <begin position="105"/>
        <end position="129"/>
    </location>
</feature>
<feature type="transmembrane region" description="Helical" evidence="1">
    <location>
        <begin position="217"/>
        <end position="243"/>
    </location>
</feature>
<evidence type="ECO:0000313" key="2">
    <source>
        <dbReference type="EMBL" id="PKZ15309.1"/>
    </source>
</evidence>